<feature type="region of interest" description="Disordered" evidence="2">
    <location>
        <begin position="215"/>
        <end position="268"/>
    </location>
</feature>
<evidence type="ECO:0000256" key="1">
    <source>
        <dbReference type="SAM" id="Coils"/>
    </source>
</evidence>
<gene>
    <name evidence="3" type="ORF">JCGZ_09499</name>
</gene>
<feature type="compositionally biased region" description="Basic and acidic residues" evidence="2">
    <location>
        <begin position="13"/>
        <end position="25"/>
    </location>
</feature>
<feature type="coiled-coil region" evidence="1">
    <location>
        <begin position="137"/>
        <end position="196"/>
    </location>
</feature>
<dbReference type="AlphaFoldDB" id="A0A067KJR8"/>
<evidence type="ECO:0000256" key="2">
    <source>
        <dbReference type="SAM" id="MobiDB-lite"/>
    </source>
</evidence>
<protein>
    <submittedName>
        <fullName evidence="3">Uncharacterized protein</fullName>
    </submittedName>
</protein>
<organism evidence="3 4">
    <name type="scientific">Jatropha curcas</name>
    <name type="common">Barbados nut</name>
    <dbReference type="NCBI Taxonomy" id="180498"/>
    <lineage>
        <taxon>Eukaryota</taxon>
        <taxon>Viridiplantae</taxon>
        <taxon>Streptophyta</taxon>
        <taxon>Embryophyta</taxon>
        <taxon>Tracheophyta</taxon>
        <taxon>Spermatophyta</taxon>
        <taxon>Magnoliopsida</taxon>
        <taxon>eudicotyledons</taxon>
        <taxon>Gunneridae</taxon>
        <taxon>Pentapetalae</taxon>
        <taxon>rosids</taxon>
        <taxon>fabids</taxon>
        <taxon>Malpighiales</taxon>
        <taxon>Euphorbiaceae</taxon>
        <taxon>Crotonoideae</taxon>
        <taxon>Jatropheae</taxon>
        <taxon>Jatropha</taxon>
    </lineage>
</organism>
<feature type="compositionally biased region" description="Basic and acidic residues" evidence="2">
    <location>
        <begin position="223"/>
        <end position="249"/>
    </location>
</feature>
<evidence type="ECO:0000313" key="4">
    <source>
        <dbReference type="Proteomes" id="UP000027138"/>
    </source>
</evidence>
<dbReference type="EMBL" id="KK914433">
    <property type="protein sequence ID" value="KDP36491.1"/>
    <property type="molecule type" value="Genomic_DNA"/>
</dbReference>
<feature type="compositionally biased region" description="Basic residues" evidence="2">
    <location>
        <begin position="1"/>
        <end position="12"/>
    </location>
</feature>
<name>A0A067KJR8_JATCU</name>
<keyword evidence="4" id="KW-1185">Reference proteome</keyword>
<reference evidence="3 4" key="1">
    <citation type="journal article" date="2014" name="PLoS ONE">
        <title>Global Analysis of Gene Expression Profiles in Physic Nut (Jatropha curcas L.) Seedlings Exposed to Salt Stress.</title>
        <authorList>
            <person name="Zhang L."/>
            <person name="Zhang C."/>
            <person name="Wu P."/>
            <person name="Chen Y."/>
            <person name="Li M."/>
            <person name="Jiang H."/>
            <person name="Wu G."/>
        </authorList>
    </citation>
    <scope>NUCLEOTIDE SEQUENCE [LARGE SCALE GENOMIC DNA]</scope>
    <source>
        <strain evidence="4">cv. GZQX0401</strain>
        <tissue evidence="3">Young leaves</tissue>
    </source>
</reference>
<proteinExistence type="predicted"/>
<sequence>MDPKKMKSSKKAKVAEAMKKKARGEGLEKEVPLVVLDHQLSEAEAIFGASHSELPPSSPLPKPRRKRQREVPILVPPPLPSRALDIQSYFIHKYRANCSLQEDGPSLEMAHHCLVPLDALNANNMNFARITKLKGGYTEMEVKMNEMEDVLKSAEVALREQEARHKADIDALDAELEKLKEENQDFLAKNKDFEGKDKHLEEDWDWVNGLYLDRDDEDEEERDVGGDVHSQDRHDNDSSPLRVDTKVSADIHPISSKGRGTANDVPSK</sequence>
<accession>A0A067KJR8</accession>
<evidence type="ECO:0000313" key="3">
    <source>
        <dbReference type="EMBL" id="KDP36491.1"/>
    </source>
</evidence>
<keyword evidence="1" id="KW-0175">Coiled coil</keyword>
<feature type="region of interest" description="Disordered" evidence="2">
    <location>
        <begin position="1"/>
        <end position="25"/>
    </location>
</feature>
<feature type="region of interest" description="Disordered" evidence="2">
    <location>
        <begin position="47"/>
        <end position="76"/>
    </location>
</feature>
<dbReference type="Proteomes" id="UP000027138">
    <property type="component" value="Unassembled WGS sequence"/>
</dbReference>